<evidence type="ECO:0000256" key="2">
    <source>
        <dbReference type="SAM" id="Phobius"/>
    </source>
</evidence>
<feature type="region of interest" description="Disordered" evidence="1">
    <location>
        <begin position="169"/>
        <end position="240"/>
    </location>
</feature>
<gene>
    <name evidence="3" type="ORF">PXEA_LOCUS14178</name>
</gene>
<evidence type="ECO:0000313" key="4">
    <source>
        <dbReference type="Proteomes" id="UP000784294"/>
    </source>
</evidence>
<feature type="compositionally biased region" description="Low complexity" evidence="1">
    <location>
        <begin position="327"/>
        <end position="341"/>
    </location>
</feature>
<keyword evidence="2" id="KW-0812">Transmembrane</keyword>
<keyword evidence="2" id="KW-1133">Transmembrane helix</keyword>
<feature type="region of interest" description="Disordered" evidence="1">
    <location>
        <begin position="266"/>
        <end position="341"/>
    </location>
</feature>
<keyword evidence="4" id="KW-1185">Reference proteome</keyword>
<proteinExistence type="predicted"/>
<dbReference type="AlphaFoldDB" id="A0A448WUW2"/>
<feature type="compositionally biased region" description="Low complexity" evidence="1">
    <location>
        <begin position="74"/>
        <end position="84"/>
    </location>
</feature>
<feature type="compositionally biased region" description="Basic residues" evidence="1">
    <location>
        <begin position="121"/>
        <end position="133"/>
    </location>
</feature>
<feature type="compositionally biased region" description="Low complexity" evidence="1">
    <location>
        <begin position="198"/>
        <end position="226"/>
    </location>
</feature>
<evidence type="ECO:0000256" key="1">
    <source>
        <dbReference type="SAM" id="MobiDB-lite"/>
    </source>
</evidence>
<reference evidence="3" key="1">
    <citation type="submission" date="2018-11" db="EMBL/GenBank/DDBJ databases">
        <authorList>
            <consortium name="Pathogen Informatics"/>
        </authorList>
    </citation>
    <scope>NUCLEOTIDE SEQUENCE</scope>
</reference>
<name>A0A448WUW2_9PLAT</name>
<evidence type="ECO:0000313" key="3">
    <source>
        <dbReference type="EMBL" id="VEL20738.1"/>
    </source>
</evidence>
<feature type="compositionally biased region" description="Polar residues" evidence="1">
    <location>
        <begin position="21"/>
        <end position="35"/>
    </location>
</feature>
<feature type="region of interest" description="Disordered" evidence="1">
    <location>
        <begin position="21"/>
        <end position="139"/>
    </location>
</feature>
<protein>
    <submittedName>
        <fullName evidence="3">Uncharacterized protein</fullName>
    </submittedName>
</protein>
<feature type="compositionally biased region" description="Basic residues" evidence="1">
    <location>
        <begin position="188"/>
        <end position="197"/>
    </location>
</feature>
<comment type="caution">
    <text evidence="3">The sequence shown here is derived from an EMBL/GenBank/DDBJ whole genome shotgun (WGS) entry which is preliminary data.</text>
</comment>
<feature type="transmembrane region" description="Helical" evidence="2">
    <location>
        <begin position="550"/>
        <end position="568"/>
    </location>
</feature>
<keyword evidence="2" id="KW-0472">Membrane</keyword>
<feature type="compositionally biased region" description="Low complexity" evidence="1">
    <location>
        <begin position="292"/>
        <end position="309"/>
    </location>
</feature>
<accession>A0A448WUW2</accession>
<feature type="compositionally biased region" description="Low complexity" evidence="1">
    <location>
        <begin position="171"/>
        <end position="187"/>
    </location>
</feature>
<sequence>MIYIIYGLQDRSSFRSHYHLRSSSSVANRSPTKINSAPAIASKKRPLVNGGKASKTSKRGPPAKSIKKSHSDVEASSSHSGGSSTEEEHPSQEEEEEEEEDELTDRCCSPSNITTEDYTGKKRGASVGKRKCSSVRPVPNVTEGIATGAKKRNSSLAALAIGASTTIGRASTGITGSKKTSSLGASAGRRRVARSRSRSSSVSSNASSESLRAGDVGSSSHSSLSSDALRDSGKPGAGGSSFSRYCSHSTCLADGDTLHTAGASSTMLRRPPFAPPISTVGGATNVGGLSGQTGSSSGDATSGSAAPGSQLIGSHHHHHHHGHGHGHSSSTSVGGVVSSATSSSTHEAMLAAATCLAGSNHPLAGALGQAASGLLNVSGAGASGTLQPPIGFSTVPRSHLPPNKRAAAAAAAAALGAGSNIGLIDTTGFSALTGNLASPGPARIDAFTAATGLMPSTGTSLSGHGFSSSVATGAGSSPGSQVSPASAPQLIKRMASKAIQVIDPTFIINLLPLCFNRLNPYLINTVKLVTPYTYAYLYPLSPLDCSINCTIIILFLCIISIFVGIKLCRISRLTLTHSFEE</sequence>
<feature type="compositionally biased region" description="Acidic residues" evidence="1">
    <location>
        <begin position="93"/>
        <end position="103"/>
    </location>
</feature>
<organism evidence="3 4">
    <name type="scientific">Protopolystoma xenopodis</name>
    <dbReference type="NCBI Taxonomy" id="117903"/>
    <lineage>
        <taxon>Eukaryota</taxon>
        <taxon>Metazoa</taxon>
        <taxon>Spiralia</taxon>
        <taxon>Lophotrochozoa</taxon>
        <taxon>Platyhelminthes</taxon>
        <taxon>Monogenea</taxon>
        <taxon>Polyopisthocotylea</taxon>
        <taxon>Polystomatidea</taxon>
        <taxon>Polystomatidae</taxon>
        <taxon>Protopolystoma</taxon>
    </lineage>
</organism>
<feature type="compositionally biased region" description="Basic residues" evidence="1">
    <location>
        <begin position="314"/>
        <end position="326"/>
    </location>
</feature>
<dbReference type="EMBL" id="CAAALY010047813">
    <property type="protein sequence ID" value="VEL20738.1"/>
    <property type="molecule type" value="Genomic_DNA"/>
</dbReference>
<dbReference type="Proteomes" id="UP000784294">
    <property type="component" value="Unassembled WGS sequence"/>
</dbReference>